<evidence type="ECO:0000256" key="6">
    <source>
        <dbReference type="SAM" id="MobiDB-lite"/>
    </source>
</evidence>
<keyword evidence="4 7" id="KW-1133">Transmembrane helix</keyword>
<name>A0A167C1T7_9ASCO</name>
<feature type="transmembrane region" description="Helical" evidence="7">
    <location>
        <begin position="224"/>
        <end position="250"/>
    </location>
</feature>
<evidence type="ECO:0000313" key="8">
    <source>
        <dbReference type="EMBL" id="ANB11113.1"/>
    </source>
</evidence>
<feature type="transmembrane region" description="Helical" evidence="7">
    <location>
        <begin position="43"/>
        <end position="65"/>
    </location>
</feature>
<evidence type="ECO:0000256" key="2">
    <source>
        <dbReference type="ARBA" id="ARBA00010487"/>
    </source>
</evidence>
<proteinExistence type="inferred from homology"/>
<feature type="transmembrane region" description="Helical" evidence="7">
    <location>
        <begin position="12"/>
        <end position="31"/>
    </location>
</feature>
<dbReference type="GO" id="GO:0016020">
    <property type="term" value="C:membrane"/>
    <property type="evidence" value="ECO:0007669"/>
    <property type="project" value="UniProtKB-SubCell"/>
</dbReference>
<comment type="similarity">
    <text evidence="2">Belongs to the LIMR family.</text>
</comment>
<dbReference type="InterPro" id="IPR006876">
    <property type="entry name" value="LMBR1-like_membr_prot"/>
</dbReference>
<dbReference type="PANTHER" id="PTHR21355">
    <property type="entry name" value="G-PROTEIN COUPLED RECEPTOR-ASSOCIATED PROTEIN LMBRD2"/>
    <property type="match status" value="1"/>
</dbReference>
<feature type="transmembrane region" description="Helical" evidence="7">
    <location>
        <begin position="314"/>
        <end position="333"/>
    </location>
</feature>
<evidence type="ECO:0000256" key="1">
    <source>
        <dbReference type="ARBA" id="ARBA00004141"/>
    </source>
</evidence>
<organism evidence="8 9">
    <name type="scientific">Sugiyamaella lignohabitans</name>
    <dbReference type="NCBI Taxonomy" id="796027"/>
    <lineage>
        <taxon>Eukaryota</taxon>
        <taxon>Fungi</taxon>
        <taxon>Dikarya</taxon>
        <taxon>Ascomycota</taxon>
        <taxon>Saccharomycotina</taxon>
        <taxon>Dipodascomycetes</taxon>
        <taxon>Dipodascales</taxon>
        <taxon>Trichomonascaceae</taxon>
        <taxon>Sugiyamaella</taxon>
    </lineage>
</organism>
<feature type="transmembrane region" description="Helical" evidence="7">
    <location>
        <begin position="270"/>
        <end position="293"/>
    </location>
</feature>
<comment type="subcellular location">
    <subcellularLocation>
        <location evidence="1">Membrane</location>
        <topology evidence="1">Multi-pass membrane protein</topology>
    </subcellularLocation>
</comment>
<dbReference type="RefSeq" id="XP_018733590.1">
    <property type="nucleotide sequence ID" value="XM_018880951.1"/>
</dbReference>
<evidence type="ECO:0000256" key="4">
    <source>
        <dbReference type="ARBA" id="ARBA00022989"/>
    </source>
</evidence>
<dbReference type="GeneID" id="30035985"/>
<feature type="transmembrane region" description="Helical" evidence="7">
    <location>
        <begin position="363"/>
        <end position="380"/>
    </location>
</feature>
<dbReference type="KEGG" id="slb:AWJ20_3911"/>
<dbReference type="Pfam" id="PF04791">
    <property type="entry name" value="LMBR1"/>
    <property type="match status" value="1"/>
</dbReference>
<evidence type="ECO:0000256" key="3">
    <source>
        <dbReference type="ARBA" id="ARBA00022692"/>
    </source>
</evidence>
<evidence type="ECO:0008006" key="10">
    <source>
        <dbReference type="Google" id="ProtNLM"/>
    </source>
</evidence>
<evidence type="ECO:0000256" key="5">
    <source>
        <dbReference type="ARBA" id="ARBA00023136"/>
    </source>
</evidence>
<keyword evidence="9" id="KW-1185">Reference proteome</keyword>
<evidence type="ECO:0000256" key="7">
    <source>
        <dbReference type="SAM" id="Phobius"/>
    </source>
</evidence>
<accession>A0A167C1T7</accession>
<keyword evidence="3 7" id="KW-0812">Transmembrane</keyword>
<feature type="compositionally biased region" description="Polar residues" evidence="6">
    <location>
        <begin position="466"/>
        <end position="480"/>
    </location>
</feature>
<reference evidence="8 9" key="1">
    <citation type="submission" date="2016-02" db="EMBL/GenBank/DDBJ databases">
        <title>Complete genome sequence and transcriptome regulation of the pentose utilising yeast Sugiyamaella lignohabitans.</title>
        <authorList>
            <person name="Bellasio M."/>
            <person name="Peymann A."/>
            <person name="Valli M."/>
            <person name="Sipitzky M."/>
            <person name="Graf A."/>
            <person name="Sauer M."/>
            <person name="Marx H."/>
            <person name="Mattanovich D."/>
        </authorList>
    </citation>
    <scope>NUCLEOTIDE SEQUENCE [LARGE SCALE GENOMIC DNA]</scope>
    <source>
        <strain evidence="8 9">CBS 10342</strain>
    </source>
</reference>
<dbReference type="EMBL" id="CP014500">
    <property type="protein sequence ID" value="ANB11113.1"/>
    <property type="molecule type" value="Genomic_DNA"/>
</dbReference>
<dbReference type="AlphaFoldDB" id="A0A167C1T7"/>
<evidence type="ECO:0000313" key="9">
    <source>
        <dbReference type="Proteomes" id="UP000189580"/>
    </source>
</evidence>
<dbReference type="PANTHER" id="PTHR21355:SF0">
    <property type="entry name" value="G-PROTEIN COUPLED RECEPTOR-ASSOCIATED PROTEIN LMBRD2"/>
    <property type="match status" value="1"/>
</dbReference>
<gene>
    <name evidence="8" type="ORF">AWJ20_3911</name>
</gene>
<feature type="region of interest" description="Disordered" evidence="6">
    <location>
        <begin position="466"/>
        <end position="503"/>
    </location>
</feature>
<dbReference type="InterPro" id="IPR051584">
    <property type="entry name" value="GPCR-associated_LMBR1"/>
</dbReference>
<dbReference type="OrthoDB" id="203099at2759"/>
<sequence>MKKLWDSLKSNARYQAIVIGSGLVGLLYVILTSGLSLMSIKALVIALSYCYALIMALWLMGHGLVNVPRELWLRADVNVRLNNDYRHARSVCDAFADAQSSYVDVAAEITSIARFKDGSQHLEWIDELVEEVETTAFTIHSSAIAGHPTVNVDRSLLNEQYLSTLAARYYKYRARMIRHRASWQKLLKDCSIAEDIVNASRDTTNKELIFRYGRTMLPAKLARFYYVNINMYFVRTFAVLLAILSVAIIWSELVHGTVASLVNLVISVTYGVGQQLVSSIILGYMCIASFASLARIRVFNIYGLVHKGSDLSSLLFYASYACRLTVPLSYNYLTLIGSRESVFEEFLGKSINLTPLGKAFNDWLPRLILLPIIFTLFHVYDKVKDYFSFELGFDDDDEIGALNSSVIEGKELVNRALSDPNFRFAIDGAAPDSLSGANRGSPALNSRSSNEFGGIRASRDISRSSLLPTHNLSSSPSSRTFGGATSPRPWSSPQVNEFEEPTRLTESMNNVRSFFGNISQRVQSGISNIRQGDSVPRWARLSQSEDQDSQIL</sequence>
<protein>
    <recommendedName>
        <fullName evidence="10">LMBR1-like membrane protein</fullName>
    </recommendedName>
</protein>
<keyword evidence="5 7" id="KW-0472">Membrane</keyword>
<dbReference type="Proteomes" id="UP000189580">
    <property type="component" value="Chromosome c"/>
</dbReference>